<accession>A0A6A6FC81</accession>
<dbReference type="Proteomes" id="UP000799539">
    <property type="component" value="Unassembled WGS sequence"/>
</dbReference>
<protein>
    <submittedName>
        <fullName evidence="2">Uncharacterized protein</fullName>
    </submittedName>
</protein>
<feature type="region of interest" description="Disordered" evidence="1">
    <location>
        <begin position="1"/>
        <end position="34"/>
    </location>
</feature>
<dbReference type="AlphaFoldDB" id="A0A6A6FC81"/>
<proteinExistence type="predicted"/>
<feature type="compositionally biased region" description="Polar residues" evidence="1">
    <location>
        <begin position="1"/>
        <end position="11"/>
    </location>
</feature>
<keyword evidence="3" id="KW-1185">Reference proteome</keyword>
<gene>
    <name evidence="2" type="ORF">CERZMDRAFT_85648</name>
</gene>
<evidence type="ECO:0000256" key="1">
    <source>
        <dbReference type="SAM" id="MobiDB-lite"/>
    </source>
</evidence>
<evidence type="ECO:0000313" key="3">
    <source>
        <dbReference type="Proteomes" id="UP000799539"/>
    </source>
</evidence>
<sequence>MAQQQSSQCTTAVPKKPCTKAVRSADTDEGGSNTSAIHECLRSAEKLEFLSLEMLGSAKDLAYEQAEEKIVRGHQDCEEQWVFNDLVLPELKGISFVGGAVCLEELVRFVQGQPQIQKLRLVSTRVYFSESNKEGFKTLREEFAKLLAELEVSFAGDTRAVFPDSDG</sequence>
<reference evidence="2" key="1">
    <citation type="journal article" date="2020" name="Stud. Mycol.">
        <title>101 Dothideomycetes genomes: a test case for predicting lifestyles and emergence of pathogens.</title>
        <authorList>
            <person name="Haridas S."/>
            <person name="Albert R."/>
            <person name="Binder M."/>
            <person name="Bloem J."/>
            <person name="Labutti K."/>
            <person name="Salamov A."/>
            <person name="Andreopoulos B."/>
            <person name="Baker S."/>
            <person name="Barry K."/>
            <person name="Bills G."/>
            <person name="Bluhm B."/>
            <person name="Cannon C."/>
            <person name="Castanera R."/>
            <person name="Culley D."/>
            <person name="Daum C."/>
            <person name="Ezra D."/>
            <person name="Gonzalez J."/>
            <person name="Henrissat B."/>
            <person name="Kuo A."/>
            <person name="Liang C."/>
            <person name="Lipzen A."/>
            <person name="Lutzoni F."/>
            <person name="Magnuson J."/>
            <person name="Mondo S."/>
            <person name="Nolan M."/>
            <person name="Ohm R."/>
            <person name="Pangilinan J."/>
            <person name="Park H.-J."/>
            <person name="Ramirez L."/>
            <person name="Alfaro M."/>
            <person name="Sun H."/>
            <person name="Tritt A."/>
            <person name="Yoshinaga Y."/>
            <person name="Zwiers L.-H."/>
            <person name="Turgeon B."/>
            <person name="Goodwin S."/>
            <person name="Spatafora J."/>
            <person name="Crous P."/>
            <person name="Grigoriev I."/>
        </authorList>
    </citation>
    <scope>NUCLEOTIDE SEQUENCE</scope>
    <source>
        <strain evidence="2">SCOH1-5</strain>
    </source>
</reference>
<evidence type="ECO:0000313" key="2">
    <source>
        <dbReference type="EMBL" id="KAF2211089.1"/>
    </source>
</evidence>
<organism evidence="2 3">
    <name type="scientific">Cercospora zeae-maydis SCOH1-5</name>
    <dbReference type="NCBI Taxonomy" id="717836"/>
    <lineage>
        <taxon>Eukaryota</taxon>
        <taxon>Fungi</taxon>
        <taxon>Dikarya</taxon>
        <taxon>Ascomycota</taxon>
        <taxon>Pezizomycotina</taxon>
        <taxon>Dothideomycetes</taxon>
        <taxon>Dothideomycetidae</taxon>
        <taxon>Mycosphaerellales</taxon>
        <taxon>Mycosphaerellaceae</taxon>
        <taxon>Cercospora</taxon>
    </lineage>
</organism>
<dbReference type="EMBL" id="ML992678">
    <property type="protein sequence ID" value="KAF2211089.1"/>
    <property type="molecule type" value="Genomic_DNA"/>
</dbReference>
<name>A0A6A6FC81_9PEZI</name>